<feature type="transmembrane region" description="Helical" evidence="7">
    <location>
        <begin position="111"/>
        <end position="133"/>
    </location>
</feature>
<dbReference type="PANTHER" id="PTHR21624:SF1">
    <property type="entry name" value="ALKYLGLYCEROL MONOOXYGENASE"/>
    <property type="match status" value="1"/>
</dbReference>
<comment type="caution">
    <text evidence="9">The sequence shown here is derived from an EMBL/GenBank/DDBJ whole genome shotgun (WGS) entry which is preliminary data.</text>
</comment>
<evidence type="ECO:0000256" key="4">
    <source>
        <dbReference type="ARBA" id="ARBA00023002"/>
    </source>
</evidence>
<reference evidence="9 10" key="1">
    <citation type="submission" date="2014-07" db="EMBL/GenBank/DDBJ databases">
        <title>Tepidicaulis marinum gen. nov., sp. nov., a novel marine bacterium denitrifying nitrate to nitrous oxide strictly under microaerobic conditions.</title>
        <authorList>
            <person name="Takeuchi M."/>
            <person name="Yamagishi T."/>
            <person name="Kamagata Y."/>
            <person name="Oshima K."/>
            <person name="Hattori M."/>
            <person name="Katayama T."/>
            <person name="Hanada S."/>
            <person name="Tamaki H."/>
            <person name="Marumo K."/>
            <person name="Maeda H."/>
            <person name="Nedachi M."/>
            <person name="Iwasaki W."/>
            <person name="Suwa Y."/>
            <person name="Sakata S."/>
        </authorList>
    </citation>
    <scope>NUCLEOTIDE SEQUENCE [LARGE SCALE GENOMIC DNA]</scope>
    <source>
        <strain evidence="9 10">MA2</strain>
    </source>
</reference>
<accession>A0A081BD91</accession>
<dbReference type="EMBL" id="BBIO01000014">
    <property type="protein sequence ID" value="GAK46009.1"/>
    <property type="molecule type" value="Genomic_DNA"/>
</dbReference>
<keyword evidence="10" id="KW-1185">Reference proteome</keyword>
<organism evidence="9 10">
    <name type="scientific">Tepidicaulis marinus</name>
    <dbReference type="NCBI Taxonomy" id="1333998"/>
    <lineage>
        <taxon>Bacteria</taxon>
        <taxon>Pseudomonadati</taxon>
        <taxon>Pseudomonadota</taxon>
        <taxon>Alphaproteobacteria</taxon>
        <taxon>Hyphomicrobiales</taxon>
        <taxon>Parvibaculaceae</taxon>
        <taxon>Tepidicaulis</taxon>
    </lineage>
</organism>
<keyword evidence="5" id="KW-0443">Lipid metabolism</keyword>
<proteinExistence type="predicted"/>
<dbReference type="GO" id="GO:0050479">
    <property type="term" value="F:glyceryl-ether monooxygenase activity"/>
    <property type="evidence" value="ECO:0007669"/>
    <property type="project" value="TreeGrafter"/>
</dbReference>
<feature type="transmembrane region" description="Helical" evidence="7">
    <location>
        <begin position="213"/>
        <end position="237"/>
    </location>
</feature>
<evidence type="ECO:0000256" key="7">
    <source>
        <dbReference type="SAM" id="Phobius"/>
    </source>
</evidence>
<dbReference type="eggNOG" id="COG3000">
    <property type="taxonomic scope" value="Bacteria"/>
</dbReference>
<dbReference type="GO" id="GO:0005506">
    <property type="term" value="F:iron ion binding"/>
    <property type="evidence" value="ECO:0007669"/>
    <property type="project" value="InterPro"/>
</dbReference>
<keyword evidence="2 7" id="KW-0812">Transmembrane</keyword>
<feature type="domain" description="Fatty acid hydroxylase" evidence="8">
    <location>
        <begin position="154"/>
        <end position="287"/>
    </location>
</feature>
<evidence type="ECO:0000259" key="8">
    <source>
        <dbReference type="Pfam" id="PF04116"/>
    </source>
</evidence>
<comment type="subcellular location">
    <subcellularLocation>
        <location evidence="1">Endomembrane system</location>
        <topology evidence="1">Multi-pass membrane protein</topology>
    </subcellularLocation>
</comment>
<keyword evidence="3 7" id="KW-1133">Transmembrane helix</keyword>
<feature type="transmembrane region" description="Helical" evidence="7">
    <location>
        <begin position="42"/>
        <end position="63"/>
    </location>
</feature>
<dbReference type="Pfam" id="PF04116">
    <property type="entry name" value="FA_hydroxylase"/>
    <property type="match status" value="1"/>
</dbReference>
<feature type="transmembrane region" description="Helical" evidence="7">
    <location>
        <begin position="149"/>
        <end position="167"/>
    </location>
</feature>
<dbReference type="Proteomes" id="UP000028702">
    <property type="component" value="Unassembled WGS sequence"/>
</dbReference>
<gene>
    <name evidence="9" type="ORF">M2A_2508</name>
</gene>
<evidence type="ECO:0000256" key="2">
    <source>
        <dbReference type="ARBA" id="ARBA00022692"/>
    </source>
</evidence>
<dbReference type="AlphaFoldDB" id="A0A081BD91"/>
<keyword evidence="4" id="KW-0560">Oxidoreductase</keyword>
<dbReference type="GO" id="GO:0012505">
    <property type="term" value="C:endomembrane system"/>
    <property type="evidence" value="ECO:0007669"/>
    <property type="project" value="UniProtKB-SubCell"/>
</dbReference>
<evidence type="ECO:0000256" key="6">
    <source>
        <dbReference type="ARBA" id="ARBA00023136"/>
    </source>
</evidence>
<dbReference type="STRING" id="1333998.M2A_2508"/>
<keyword evidence="6 7" id="KW-0472">Membrane</keyword>
<sequence length="330" mass="37601">MKTLSKYLRLPVWWPKSVRTEGEVSKSSEMQPTHSAAGWRRAVSYVIWPGLLATALTLTGLGMQTDYPVLVFNAVYVAFALTVGLFERLLPHEQTWLENDHQTLANLSHTLLNKGLVQVAVVVSAAVGAAAVVDPSEASYAIWPESWPLWAQAVLGLAVAEFGLYWAHRLAHEIPFLWRFHAVHHSVTRLWFINTGRFHFVDTFWSILLSQPLLYVLGAPLDVFLWVSATTAFIGILTHCNIETRTGYLDLVFNTPQLHRWHHSMKLEEGNRNYGENLMLWDQLFGTYYDDPSRRPPARIGIHEPMPARFRDQLVYPFRSPPAEERSATE</sequence>
<feature type="transmembrane region" description="Helical" evidence="7">
    <location>
        <begin position="69"/>
        <end position="90"/>
    </location>
</feature>
<dbReference type="GO" id="GO:0016020">
    <property type="term" value="C:membrane"/>
    <property type="evidence" value="ECO:0007669"/>
    <property type="project" value="GOC"/>
</dbReference>
<dbReference type="InterPro" id="IPR006694">
    <property type="entry name" value="Fatty_acid_hydroxylase"/>
</dbReference>
<name>A0A081BD91_9HYPH</name>
<evidence type="ECO:0000313" key="9">
    <source>
        <dbReference type="EMBL" id="GAK46009.1"/>
    </source>
</evidence>
<protein>
    <submittedName>
        <fullName evidence="9">Sterol desaturase</fullName>
    </submittedName>
</protein>
<evidence type="ECO:0000256" key="1">
    <source>
        <dbReference type="ARBA" id="ARBA00004127"/>
    </source>
</evidence>
<dbReference type="InterPro" id="IPR051689">
    <property type="entry name" value="Sterol_desaturase/TMEM195"/>
</dbReference>
<dbReference type="GO" id="GO:0008610">
    <property type="term" value="P:lipid biosynthetic process"/>
    <property type="evidence" value="ECO:0007669"/>
    <property type="project" value="InterPro"/>
</dbReference>
<dbReference type="GO" id="GO:0006643">
    <property type="term" value="P:membrane lipid metabolic process"/>
    <property type="evidence" value="ECO:0007669"/>
    <property type="project" value="TreeGrafter"/>
</dbReference>
<evidence type="ECO:0000256" key="3">
    <source>
        <dbReference type="ARBA" id="ARBA00022989"/>
    </source>
</evidence>
<dbReference type="PANTHER" id="PTHR21624">
    <property type="entry name" value="STEROL DESATURASE-RELATED PROTEIN"/>
    <property type="match status" value="1"/>
</dbReference>
<evidence type="ECO:0000313" key="10">
    <source>
        <dbReference type="Proteomes" id="UP000028702"/>
    </source>
</evidence>
<evidence type="ECO:0000256" key="5">
    <source>
        <dbReference type="ARBA" id="ARBA00023098"/>
    </source>
</evidence>